<evidence type="ECO:0000256" key="2">
    <source>
        <dbReference type="ARBA" id="ARBA00022692"/>
    </source>
</evidence>
<protein>
    <submittedName>
        <fullName evidence="8">Tetraspanin-8</fullName>
    </submittedName>
</protein>
<dbReference type="PANTHER" id="PTHR13440:SF7">
    <property type="entry name" value="BLOC-1 RELATED COMPLEX SUBUNIT 6"/>
    <property type="match status" value="1"/>
</dbReference>
<evidence type="ECO:0000259" key="7">
    <source>
        <dbReference type="Pfam" id="PF10157"/>
    </source>
</evidence>
<sequence length="564" mass="65340">MDPESEESTEVKTPISSPSSTTEEASMCPDYISSYTQISQYNHHRQQQDDQTIDDQTDIESETDDNLDDFVNDDDDDDDQKSPSKSNKIDKDPKNALPELSSQIIEWSKKTFESYNKDSNVDDDEQQESNSETTEPKIESEKIEKEEEKQKLKFFQLKFINDIEQQTLLIVENLNQIMTYINSYSTDMTNKSVDVMEIYHDNVIECCDQIDSNIKLMYKIISKCEELNKSFGFLDELRNRIKDIKQTLDIFERIQQQQSSNSREMYSPTATTTPQHSTILSSPEGYPNHPQSSSSSTLPKIDIAATTSIPPQPQPQSPQSSNPNAQRVYVWDCYRSFCVSDNRLMNRIITWAIIFFNVLLFMMSGTILGIGIWLIADPKSYEPSRFLDTYNVIWAAYIMIIISSFTLALSIFGILAVRWENIYMIILYLIFLLICFGMQVAIVTLAIMRGYGTRLYIFAYKELLRELQQYNYQADSRAFIDFFQIKLRCCGVESFNDYPRYGMAIPISCYMAGKTYLNEQGCALALRRHYELRTAVVGFLCFFNGWIHLIIAILIFFLLFCRKY</sequence>
<dbReference type="EMBL" id="NJHN03000098">
    <property type="protein sequence ID" value="KAH9415345.1"/>
    <property type="molecule type" value="Genomic_DNA"/>
</dbReference>
<dbReference type="InterPro" id="IPR046465">
    <property type="entry name" value="BORCS6_C"/>
</dbReference>
<dbReference type="InterPro" id="IPR018499">
    <property type="entry name" value="Tetraspanin/Peripherin"/>
</dbReference>
<dbReference type="Pfam" id="PF10157">
    <property type="entry name" value="BORCS6"/>
    <property type="match status" value="1"/>
</dbReference>
<feature type="compositionally biased region" description="Acidic residues" evidence="5">
    <location>
        <begin position="51"/>
        <end position="79"/>
    </location>
</feature>
<keyword evidence="4 6" id="KW-0472">Membrane</keyword>
<evidence type="ECO:0000256" key="6">
    <source>
        <dbReference type="SAM" id="Phobius"/>
    </source>
</evidence>
<feature type="transmembrane region" description="Helical" evidence="6">
    <location>
        <begin position="422"/>
        <end position="447"/>
    </location>
</feature>
<keyword evidence="2 6" id="KW-0812">Transmembrane</keyword>
<dbReference type="InterPro" id="IPR019314">
    <property type="entry name" value="BORCS6"/>
</dbReference>
<feature type="transmembrane region" description="Helical" evidence="6">
    <location>
        <begin position="536"/>
        <end position="560"/>
    </location>
</feature>
<dbReference type="Proteomes" id="UP000887458">
    <property type="component" value="Unassembled WGS sequence"/>
</dbReference>
<reference evidence="8 9" key="1">
    <citation type="journal article" date="2018" name="J. Allergy Clin. Immunol.">
        <title>High-quality assembly of Dermatophagoides pteronyssinus genome and transcriptome reveals a wide range of novel allergens.</title>
        <authorList>
            <person name="Liu X.Y."/>
            <person name="Yang K.Y."/>
            <person name="Wang M.Q."/>
            <person name="Kwok J.S."/>
            <person name="Zeng X."/>
            <person name="Yang Z."/>
            <person name="Xiao X.J."/>
            <person name="Lau C.P."/>
            <person name="Li Y."/>
            <person name="Huang Z.M."/>
            <person name="Ba J.G."/>
            <person name="Yim A.K."/>
            <person name="Ouyang C.Y."/>
            <person name="Ngai S.M."/>
            <person name="Chan T.F."/>
            <person name="Leung E.L."/>
            <person name="Liu L."/>
            <person name="Liu Z.G."/>
            <person name="Tsui S.K."/>
        </authorList>
    </citation>
    <scope>NUCLEOTIDE SEQUENCE [LARGE SCALE GENOMIC DNA]</scope>
    <source>
        <strain evidence="8">Derp</strain>
    </source>
</reference>
<feature type="region of interest" description="Disordered" evidence="5">
    <location>
        <begin position="41"/>
        <end position="99"/>
    </location>
</feature>
<dbReference type="SUPFAM" id="SSF48652">
    <property type="entry name" value="Tetraspanin"/>
    <property type="match status" value="1"/>
</dbReference>
<comment type="subcellular location">
    <subcellularLocation>
        <location evidence="1">Membrane</location>
        <topology evidence="1">Multi-pass membrane protein</topology>
    </subcellularLocation>
</comment>
<feature type="transmembrane region" description="Helical" evidence="6">
    <location>
        <begin position="348"/>
        <end position="374"/>
    </location>
</feature>
<feature type="compositionally biased region" description="Basic and acidic residues" evidence="5">
    <location>
        <begin position="134"/>
        <end position="144"/>
    </location>
</feature>
<dbReference type="Gene3D" id="1.10.1450.10">
    <property type="entry name" value="Tetraspanin"/>
    <property type="match status" value="1"/>
</dbReference>
<feature type="compositionally biased region" description="Low complexity" evidence="5">
    <location>
        <begin position="13"/>
        <end position="26"/>
    </location>
</feature>
<reference evidence="8 9" key="2">
    <citation type="journal article" date="2022" name="Mol. Biol. Evol.">
        <title>Comparative Genomics Reveals Insights into the Divergent Evolution of Astigmatic Mites and Household Pest Adaptations.</title>
        <authorList>
            <person name="Xiong Q."/>
            <person name="Wan A.T."/>
            <person name="Liu X."/>
            <person name="Fung C.S."/>
            <person name="Xiao X."/>
            <person name="Malainual N."/>
            <person name="Hou J."/>
            <person name="Wang L."/>
            <person name="Wang M."/>
            <person name="Yang K.Y."/>
            <person name="Cui Y."/>
            <person name="Leung E.L."/>
            <person name="Nong W."/>
            <person name="Shin S.K."/>
            <person name="Au S.W."/>
            <person name="Jeong K.Y."/>
            <person name="Chew F.T."/>
            <person name="Hui J.H."/>
            <person name="Leung T.F."/>
            <person name="Tungtrongchitr A."/>
            <person name="Zhong N."/>
            <person name="Liu Z."/>
            <person name="Tsui S.K."/>
        </authorList>
    </citation>
    <scope>NUCLEOTIDE SEQUENCE [LARGE SCALE GENOMIC DNA]</scope>
    <source>
        <strain evidence="8">Derp</strain>
    </source>
</reference>
<dbReference type="CDD" id="cd03127">
    <property type="entry name" value="tetraspanin_LEL"/>
    <property type="match status" value="1"/>
</dbReference>
<dbReference type="Pfam" id="PF00335">
    <property type="entry name" value="Tetraspanin"/>
    <property type="match status" value="1"/>
</dbReference>
<proteinExistence type="predicted"/>
<evidence type="ECO:0000256" key="5">
    <source>
        <dbReference type="SAM" id="MobiDB-lite"/>
    </source>
</evidence>
<evidence type="ECO:0000256" key="1">
    <source>
        <dbReference type="ARBA" id="ARBA00004141"/>
    </source>
</evidence>
<organism evidence="8 9">
    <name type="scientific">Dermatophagoides pteronyssinus</name>
    <name type="common">European house dust mite</name>
    <dbReference type="NCBI Taxonomy" id="6956"/>
    <lineage>
        <taxon>Eukaryota</taxon>
        <taxon>Metazoa</taxon>
        <taxon>Ecdysozoa</taxon>
        <taxon>Arthropoda</taxon>
        <taxon>Chelicerata</taxon>
        <taxon>Arachnida</taxon>
        <taxon>Acari</taxon>
        <taxon>Acariformes</taxon>
        <taxon>Sarcoptiformes</taxon>
        <taxon>Astigmata</taxon>
        <taxon>Psoroptidia</taxon>
        <taxon>Analgoidea</taxon>
        <taxon>Pyroglyphidae</taxon>
        <taxon>Dermatophagoidinae</taxon>
        <taxon>Dermatophagoides</taxon>
    </lineage>
</organism>
<name>A0ABQ8IYK0_DERPT</name>
<gene>
    <name evidence="8" type="primary">TSPAN8</name>
    <name evidence="8" type="ORF">DERP_012641</name>
</gene>
<feature type="transmembrane region" description="Helical" evidence="6">
    <location>
        <begin position="394"/>
        <end position="416"/>
    </location>
</feature>
<feature type="region of interest" description="Disordered" evidence="5">
    <location>
        <begin position="259"/>
        <end position="297"/>
    </location>
</feature>
<comment type="caution">
    <text evidence="8">The sequence shown here is derived from an EMBL/GenBank/DDBJ whole genome shotgun (WGS) entry which is preliminary data.</text>
</comment>
<evidence type="ECO:0000256" key="4">
    <source>
        <dbReference type="ARBA" id="ARBA00023136"/>
    </source>
</evidence>
<dbReference type="PANTHER" id="PTHR13440">
    <property type="entry name" value="BLOC-1 RELATED COMPLEX SUBUNIT 6"/>
    <property type="match status" value="1"/>
</dbReference>
<keyword evidence="3 6" id="KW-1133">Transmembrane helix</keyword>
<keyword evidence="9" id="KW-1185">Reference proteome</keyword>
<feature type="domain" description="BLOC-1-related complex subunit 6 C-terminal helix" evidence="7">
    <location>
        <begin position="156"/>
        <end position="252"/>
    </location>
</feature>
<evidence type="ECO:0000313" key="8">
    <source>
        <dbReference type="EMBL" id="KAH9415345.1"/>
    </source>
</evidence>
<dbReference type="InterPro" id="IPR008952">
    <property type="entry name" value="Tetraspanin_EC2_sf"/>
</dbReference>
<feature type="region of interest" description="Disordered" evidence="5">
    <location>
        <begin position="116"/>
        <end position="144"/>
    </location>
</feature>
<evidence type="ECO:0000256" key="3">
    <source>
        <dbReference type="ARBA" id="ARBA00022989"/>
    </source>
</evidence>
<evidence type="ECO:0000313" key="9">
    <source>
        <dbReference type="Proteomes" id="UP000887458"/>
    </source>
</evidence>
<feature type="compositionally biased region" description="Polar residues" evidence="5">
    <location>
        <begin position="259"/>
        <end position="281"/>
    </location>
</feature>
<feature type="region of interest" description="Disordered" evidence="5">
    <location>
        <begin position="1"/>
        <end position="26"/>
    </location>
</feature>
<dbReference type="PRINTS" id="PR00259">
    <property type="entry name" value="TMFOUR"/>
</dbReference>
<accession>A0ABQ8IYK0</accession>